<dbReference type="GO" id="GO:0032259">
    <property type="term" value="P:methylation"/>
    <property type="evidence" value="ECO:0007669"/>
    <property type="project" value="UniProtKB-KW"/>
</dbReference>
<sequence length="259" mass="27968">MATNPPSIFSDSRRKANRLRTLSLQAGISAPARFVLDDMVDDMAERLAFVRHEPEKVLVIGDYTGRMADEVLPHTASINAADLVGKHAIDLSRPFPVTGFDFVGVLGLLDTVNDLPGALIHLRQALAPGGMVIAMFAGSGSLPALRKAIYAAEPDRPAARMHPLVDTRAAAELLQRAGWKDPVVDSHDLTVRYRSMDRLIADLREQGLGNVLASPAPPLTRVGLDRARQAFMAEADEDGRVTETFSILTLSGRRSLAGT</sequence>
<evidence type="ECO:0000313" key="3">
    <source>
        <dbReference type="EMBL" id="GAA5057964.1"/>
    </source>
</evidence>
<proteinExistence type="predicted"/>
<organism evidence="3 4">
    <name type="scientific">Erythrobacter westpacificensis</name>
    <dbReference type="NCBI Taxonomy" id="1055231"/>
    <lineage>
        <taxon>Bacteria</taxon>
        <taxon>Pseudomonadati</taxon>
        <taxon>Pseudomonadota</taxon>
        <taxon>Alphaproteobacteria</taxon>
        <taxon>Sphingomonadales</taxon>
        <taxon>Erythrobacteraceae</taxon>
        <taxon>Erythrobacter/Porphyrobacter group</taxon>
        <taxon>Erythrobacter</taxon>
    </lineage>
</organism>
<dbReference type="InterPro" id="IPR050602">
    <property type="entry name" value="Malonyl-ACP_OMT"/>
</dbReference>
<dbReference type="Pfam" id="PF13489">
    <property type="entry name" value="Methyltransf_23"/>
    <property type="match status" value="1"/>
</dbReference>
<dbReference type="Proteomes" id="UP001500518">
    <property type="component" value="Unassembled WGS sequence"/>
</dbReference>
<evidence type="ECO:0000256" key="1">
    <source>
        <dbReference type="ARBA" id="ARBA00022603"/>
    </source>
</evidence>
<keyword evidence="4" id="KW-1185">Reference proteome</keyword>
<gene>
    <name evidence="3" type="ORF">GCM10023208_23990</name>
</gene>
<accession>A0ABP9KG15</accession>
<dbReference type="InterPro" id="IPR029063">
    <property type="entry name" value="SAM-dependent_MTases_sf"/>
</dbReference>
<dbReference type="Gene3D" id="3.40.50.150">
    <property type="entry name" value="Vaccinia Virus protein VP39"/>
    <property type="match status" value="1"/>
</dbReference>
<keyword evidence="2" id="KW-0808">Transferase</keyword>
<protein>
    <submittedName>
        <fullName evidence="3">Methyltransferase domain-containing protein</fullName>
    </submittedName>
</protein>
<dbReference type="GO" id="GO:0008168">
    <property type="term" value="F:methyltransferase activity"/>
    <property type="evidence" value="ECO:0007669"/>
    <property type="project" value="UniProtKB-KW"/>
</dbReference>
<dbReference type="PANTHER" id="PTHR13090:SF1">
    <property type="entry name" value="ARGININE-HYDROXYLASE NDUFAF5, MITOCHONDRIAL"/>
    <property type="match status" value="1"/>
</dbReference>
<comment type="caution">
    <text evidence="3">The sequence shown here is derived from an EMBL/GenBank/DDBJ whole genome shotgun (WGS) entry which is preliminary data.</text>
</comment>
<reference evidence="4" key="1">
    <citation type="journal article" date="2019" name="Int. J. Syst. Evol. Microbiol.">
        <title>The Global Catalogue of Microorganisms (GCM) 10K type strain sequencing project: providing services to taxonomists for standard genome sequencing and annotation.</title>
        <authorList>
            <consortium name="The Broad Institute Genomics Platform"/>
            <consortium name="The Broad Institute Genome Sequencing Center for Infectious Disease"/>
            <person name="Wu L."/>
            <person name="Ma J."/>
        </authorList>
    </citation>
    <scope>NUCLEOTIDE SEQUENCE [LARGE SCALE GENOMIC DNA]</scope>
    <source>
        <strain evidence="4">JCM 18014</strain>
    </source>
</reference>
<dbReference type="PANTHER" id="PTHR13090">
    <property type="entry name" value="ARGININE-HYDROXYLASE NDUFAF5, MITOCHONDRIAL"/>
    <property type="match status" value="1"/>
</dbReference>
<evidence type="ECO:0000256" key="2">
    <source>
        <dbReference type="ARBA" id="ARBA00022679"/>
    </source>
</evidence>
<dbReference type="SUPFAM" id="SSF53335">
    <property type="entry name" value="S-adenosyl-L-methionine-dependent methyltransferases"/>
    <property type="match status" value="1"/>
</dbReference>
<evidence type="ECO:0000313" key="4">
    <source>
        <dbReference type="Proteomes" id="UP001500518"/>
    </source>
</evidence>
<name>A0ABP9KG15_9SPHN</name>
<keyword evidence="1 3" id="KW-0489">Methyltransferase</keyword>
<dbReference type="EMBL" id="BAABHV010000017">
    <property type="protein sequence ID" value="GAA5057964.1"/>
    <property type="molecule type" value="Genomic_DNA"/>
</dbReference>